<sequence length="229" mass="26414">MVSRFRRTLSFPKPSITPRPTSYHHVRSVSLPCRSHPLFSQLNDEINDLKSWISEERNSSWICQGFIRLKNLHDSFNDLLQLPKTQESLHRRSDYIEKLLDEFLQFIDVFDDVELAGIIRDVNEVTVSVTTLMLNGISGSSTKSKACINSGLNFMNKKSSKCEERIQEFEEVEGQKLISLRKQGDNDVKNLLKKFENLEKCVVEMESESGKMFRSLINTRVSLLNILTL</sequence>
<gene>
    <name evidence="2" type="ORF">IFM89_030285</name>
</gene>
<evidence type="ECO:0000256" key="1">
    <source>
        <dbReference type="SAM" id="Coils"/>
    </source>
</evidence>
<dbReference type="Proteomes" id="UP000631114">
    <property type="component" value="Unassembled WGS sequence"/>
</dbReference>
<name>A0A835IVA8_9MAGN</name>
<reference evidence="2 3" key="1">
    <citation type="submission" date="2020-10" db="EMBL/GenBank/DDBJ databases">
        <title>The Coptis chinensis genome and diversification of protoberbering-type alkaloids.</title>
        <authorList>
            <person name="Wang B."/>
            <person name="Shu S."/>
            <person name="Song C."/>
            <person name="Liu Y."/>
        </authorList>
    </citation>
    <scope>NUCLEOTIDE SEQUENCE [LARGE SCALE GENOMIC DNA]</scope>
    <source>
        <strain evidence="2">HL-2020</strain>
        <tissue evidence="2">Leaf</tissue>
    </source>
</reference>
<keyword evidence="3" id="KW-1185">Reference proteome</keyword>
<dbReference type="Pfam" id="PF03087">
    <property type="entry name" value="BPS1"/>
    <property type="match status" value="2"/>
</dbReference>
<dbReference type="GO" id="GO:0048367">
    <property type="term" value="P:shoot system development"/>
    <property type="evidence" value="ECO:0007669"/>
    <property type="project" value="InterPro"/>
</dbReference>
<dbReference type="PANTHER" id="PTHR33070:SF49">
    <property type="entry name" value="OS06G0725500 PROTEIN"/>
    <property type="match status" value="1"/>
</dbReference>
<protein>
    <submittedName>
        <fullName evidence="2">Uncharacterized protein</fullName>
    </submittedName>
</protein>
<feature type="coiled-coil region" evidence="1">
    <location>
        <begin position="152"/>
        <end position="208"/>
    </location>
</feature>
<evidence type="ECO:0000313" key="2">
    <source>
        <dbReference type="EMBL" id="KAF9622243.1"/>
    </source>
</evidence>
<dbReference type="InterPro" id="IPR004320">
    <property type="entry name" value="BPS1_pln"/>
</dbReference>
<keyword evidence="1" id="KW-0175">Coiled coil</keyword>
<proteinExistence type="predicted"/>
<comment type="caution">
    <text evidence="2">The sequence shown here is derived from an EMBL/GenBank/DDBJ whole genome shotgun (WGS) entry which is preliminary data.</text>
</comment>
<evidence type="ECO:0000313" key="3">
    <source>
        <dbReference type="Proteomes" id="UP000631114"/>
    </source>
</evidence>
<dbReference type="GO" id="GO:0048364">
    <property type="term" value="P:root development"/>
    <property type="evidence" value="ECO:0007669"/>
    <property type="project" value="InterPro"/>
</dbReference>
<dbReference type="OrthoDB" id="695739at2759"/>
<organism evidence="2 3">
    <name type="scientific">Coptis chinensis</name>
    <dbReference type="NCBI Taxonomy" id="261450"/>
    <lineage>
        <taxon>Eukaryota</taxon>
        <taxon>Viridiplantae</taxon>
        <taxon>Streptophyta</taxon>
        <taxon>Embryophyta</taxon>
        <taxon>Tracheophyta</taxon>
        <taxon>Spermatophyta</taxon>
        <taxon>Magnoliopsida</taxon>
        <taxon>Ranunculales</taxon>
        <taxon>Ranunculaceae</taxon>
        <taxon>Coptidoideae</taxon>
        <taxon>Coptis</taxon>
    </lineage>
</organism>
<accession>A0A835IVA8</accession>
<dbReference type="AlphaFoldDB" id="A0A835IVA8"/>
<dbReference type="PANTHER" id="PTHR33070">
    <property type="entry name" value="OS06G0725500 PROTEIN"/>
    <property type="match status" value="1"/>
</dbReference>
<dbReference type="EMBL" id="JADFTS010000002">
    <property type="protein sequence ID" value="KAF9622243.1"/>
    <property type="molecule type" value="Genomic_DNA"/>
</dbReference>